<evidence type="ECO:0000313" key="5">
    <source>
        <dbReference type="EMBL" id="UUX34302.1"/>
    </source>
</evidence>
<dbReference type="Gene3D" id="3.40.50.2300">
    <property type="match status" value="2"/>
</dbReference>
<sequence>MKIRKFGITMLTALSLVPLSLSSQSIAAQETIKIGSNYELSGDAASYGQAMENALQLAVKKANEEGWMFDGSTVEVVSLDNTSDITESASIAQRLVSENVVGIVGPALTGTSQAQIPIITEAQIPVILPAATNDGITLDEAGNVLEYLFRVCFENSVQGEAAAIFAVENLGSQKAVIISDYAADYSIGLADAFKGKFEELGGEVVIEESFQTGDTDYTSVLTSLITADYDAIYIPSYYTEGGLIIKQARELGITAPILSGDGFASPTLVELAGAENANDIYYTSHFSSATEDPYAQEFLADYEEMFGREADGFAALGYDAATLLLDAINRAESTDPQAITDAIAATVDFQGVTGTFTINEKHDPIKPATMIELQNGEIVSAIRVGE</sequence>
<gene>
    <name evidence="5" type="ORF">NRE15_01120</name>
</gene>
<dbReference type="InterPro" id="IPR051010">
    <property type="entry name" value="BCAA_transport"/>
</dbReference>
<comment type="similarity">
    <text evidence="1">Belongs to the leucine-binding protein family.</text>
</comment>
<dbReference type="Pfam" id="PF13458">
    <property type="entry name" value="Peripla_BP_6"/>
    <property type="match status" value="1"/>
</dbReference>
<reference evidence="5 6" key="1">
    <citation type="submission" date="2022-08" db="EMBL/GenBank/DDBJ databases">
        <title>Aerococcaceae sp. nov isolated from spoiled eye mask.</title>
        <authorList>
            <person name="Zhou G."/>
            <person name="Xie X.-B."/>
            <person name="Shi Q.-S."/>
            <person name="Wang Y.-S."/>
            <person name="Wen X."/>
            <person name="Peng H."/>
            <person name="Yang X.-J."/>
            <person name="Tao H.-B."/>
            <person name="Huang X.-M."/>
        </authorList>
    </citation>
    <scope>NUCLEOTIDE SEQUENCE [LARGE SCALE GENOMIC DNA]</scope>
    <source>
        <strain evidence="6">DM20194951</strain>
    </source>
</reference>
<protein>
    <submittedName>
        <fullName evidence="5">ABC transporter substrate-binding protein</fullName>
    </submittedName>
</protein>
<name>A0ABY5P6F2_9LACT</name>
<dbReference type="InterPro" id="IPR028081">
    <property type="entry name" value="Leu-bd"/>
</dbReference>
<feature type="domain" description="Leucine-binding protein" evidence="4">
    <location>
        <begin position="31"/>
        <end position="376"/>
    </location>
</feature>
<keyword evidence="6" id="KW-1185">Reference proteome</keyword>
<dbReference type="RefSeq" id="WP_313793805.1">
    <property type="nucleotide sequence ID" value="NZ_CP102453.1"/>
</dbReference>
<dbReference type="SUPFAM" id="SSF53822">
    <property type="entry name" value="Periplasmic binding protein-like I"/>
    <property type="match status" value="1"/>
</dbReference>
<dbReference type="PANTHER" id="PTHR30483:SF6">
    <property type="entry name" value="PERIPLASMIC BINDING PROTEIN OF ABC TRANSPORTER FOR NATURAL AMINO ACIDS"/>
    <property type="match status" value="1"/>
</dbReference>
<evidence type="ECO:0000259" key="4">
    <source>
        <dbReference type="Pfam" id="PF13458"/>
    </source>
</evidence>
<dbReference type="PANTHER" id="PTHR30483">
    <property type="entry name" value="LEUCINE-SPECIFIC-BINDING PROTEIN"/>
    <property type="match status" value="1"/>
</dbReference>
<dbReference type="InterPro" id="IPR028082">
    <property type="entry name" value="Peripla_BP_I"/>
</dbReference>
<dbReference type="EMBL" id="CP102453">
    <property type="protein sequence ID" value="UUX34302.1"/>
    <property type="molecule type" value="Genomic_DNA"/>
</dbReference>
<accession>A0ABY5P6F2</accession>
<proteinExistence type="inferred from homology"/>
<dbReference type="Proteomes" id="UP001315967">
    <property type="component" value="Chromosome"/>
</dbReference>
<feature type="signal peptide" evidence="3">
    <location>
        <begin position="1"/>
        <end position="27"/>
    </location>
</feature>
<evidence type="ECO:0000256" key="3">
    <source>
        <dbReference type="SAM" id="SignalP"/>
    </source>
</evidence>
<dbReference type="CDD" id="cd06347">
    <property type="entry name" value="PBP1_ABC_LivK_ligand_binding-like"/>
    <property type="match status" value="1"/>
</dbReference>
<feature type="chain" id="PRO_5045936311" evidence="3">
    <location>
        <begin position="28"/>
        <end position="386"/>
    </location>
</feature>
<evidence type="ECO:0000313" key="6">
    <source>
        <dbReference type="Proteomes" id="UP001315967"/>
    </source>
</evidence>
<organism evidence="5 6">
    <name type="scientific">Fundicoccus culcitae</name>
    <dbReference type="NCBI Taxonomy" id="2969821"/>
    <lineage>
        <taxon>Bacteria</taxon>
        <taxon>Bacillati</taxon>
        <taxon>Bacillota</taxon>
        <taxon>Bacilli</taxon>
        <taxon>Lactobacillales</taxon>
        <taxon>Aerococcaceae</taxon>
        <taxon>Fundicoccus</taxon>
    </lineage>
</organism>
<keyword evidence="2 3" id="KW-0732">Signal</keyword>
<evidence type="ECO:0000256" key="2">
    <source>
        <dbReference type="ARBA" id="ARBA00022729"/>
    </source>
</evidence>
<evidence type="ECO:0000256" key="1">
    <source>
        <dbReference type="ARBA" id="ARBA00010062"/>
    </source>
</evidence>